<dbReference type="Proteomes" id="UP000789920">
    <property type="component" value="Unassembled WGS sequence"/>
</dbReference>
<evidence type="ECO:0000313" key="1">
    <source>
        <dbReference type="EMBL" id="CAG8815750.1"/>
    </source>
</evidence>
<keyword evidence="2" id="KW-1185">Reference proteome</keyword>
<gene>
    <name evidence="1" type="ORF">RPERSI_LOCUS24300</name>
</gene>
<dbReference type="EMBL" id="CAJVQC010077665">
    <property type="protein sequence ID" value="CAG8815750.1"/>
    <property type="molecule type" value="Genomic_DNA"/>
</dbReference>
<proteinExistence type="predicted"/>
<organism evidence="1 2">
    <name type="scientific">Racocetra persica</name>
    <dbReference type="NCBI Taxonomy" id="160502"/>
    <lineage>
        <taxon>Eukaryota</taxon>
        <taxon>Fungi</taxon>
        <taxon>Fungi incertae sedis</taxon>
        <taxon>Mucoromycota</taxon>
        <taxon>Glomeromycotina</taxon>
        <taxon>Glomeromycetes</taxon>
        <taxon>Diversisporales</taxon>
        <taxon>Gigasporaceae</taxon>
        <taxon>Racocetra</taxon>
    </lineage>
</organism>
<evidence type="ECO:0000313" key="2">
    <source>
        <dbReference type="Proteomes" id="UP000789920"/>
    </source>
</evidence>
<protein>
    <submittedName>
        <fullName evidence="1">31923_t:CDS:1</fullName>
    </submittedName>
</protein>
<sequence>MNATLQQRAFEVPTVDHKTCSRKRFYFEDELSHNVNKRVKTPPHSANNFPSESA</sequence>
<comment type="caution">
    <text evidence="1">The sequence shown here is derived from an EMBL/GenBank/DDBJ whole genome shotgun (WGS) entry which is preliminary data.</text>
</comment>
<reference evidence="1" key="1">
    <citation type="submission" date="2021-06" db="EMBL/GenBank/DDBJ databases">
        <authorList>
            <person name="Kallberg Y."/>
            <person name="Tangrot J."/>
            <person name="Rosling A."/>
        </authorList>
    </citation>
    <scope>NUCLEOTIDE SEQUENCE</scope>
    <source>
        <strain evidence="1">MA461A</strain>
    </source>
</reference>
<accession>A0ACA9RYC7</accession>
<name>A0ACA9RYC7_9GLOM</name>
<feature type="non-terminal residue" evidence="1">
    <location>
        <position position="54"/>
    </location>
</feature>